<sequence>MSGSYVSLITPANNSGVLGLAQVTLDGNVLGVEVAASGLTPDEMHPFHLHGFLDDAPERLAVYSDDADGDGIVETQEGEASAYGPVLAGLTASGRAGYFLETWPDFPTADASGNLNFAQTYVLDPNDAGQAAILERVTARLEGRVLEFHGLEVAPGYGIGTPGEVAGPSGYNEQVPVAEGLLLRADAVPGLDSADFLAKASTLLAQLAPYQLSPTAEGKEPAAPENPTVASSPGDDFMALMLPSNGSGALGLASAHIDRVAATLTVDLLMTGLTPDEVHAAHIHGFADGSASLLPNFRLDADRDGFVEDKEGEPVVGPVIQALTADGSITNEEVQANFPMADAAGTLRLHETYRFDTSDPTQAALFASLDERLAGREVQVHGLLVPAIEGEGTGGEVNGEAGYKPELPVANGILLPVSPDLMALAQAIEAGQPPAASDALFA</sequence>
<proteinExistence type="predicted"/>
<dbReference type="RefSeq" id="WP_202828668.1">
    <property type="nucleotide sequence ID" value="NZ_JAEUXJ010000022.1"/>
</dbReference>
<name>A0ABS1VCR9_9PROT</name>
<dbReference type="EMBL" id="JAEUXJ010000022">
    <property type="protein sequence ID" value="MBL6458931.1"/>
    <property type="molecule type" value="Genomic_DNA"/>
</dbReference>
<evidence type="ECO:0000313" key="1">
    <source>
        <dbReference type="EMBL" id="MBL6458931.1"/>
    </source>
</evidence>
<reference evidence="1 2" key="1">
    <citation type="submission" date="2021-01" db="EMBL/GenBank/DDBJ databases">
        <title>Belnapia mucosa sp. nov. and Belnapia arida sp. nov., isolated from the Tabernas Desert (Almeria, Spain).</title>
        <authorList>
            <person name="Molina-Menor E."/>
            <person name="Vidal-Verdu A."/>
            <person name="Calonge A."/>
            <person name="Satari L."/>
            <person name="Pereto Magraner J."/>
            <person name="Porcar Miralles M."/>
        </authorList>
    </citation>
    <scope>NUCLEOTIDE SEQUENCE [LARGE SCALE GENOMIC DNA]</scope>
    <source>
        <strain evidence="1 2">T6</strain>
    </source>
</reference>
<accession>A0ABS1VCR9</accession>
<dbReference type="Proteomes" id="UP000606490">
    <property type="component" value="Unassembled WGS sequence"/>
</dbReference>
<organism evidence="1 2">
    <name type="scientific">Belnapia mucosa</name>
    <dbReference type="NCBI Taxonomy" id="2804532"/>
    <lineage>
        <taxon>Bacteria</taxon>
        <taxon>Pseudomonadati</taxon>
        <taxon>Pseudomonadota</taxon>
        <taxon>Alphaproteobacteria</taxon>
        <taxon>Acetobacterales</taxon>
        <taxon>Roseomonadaceae</taxon>
        <taxon>Belnapia</taxon>
    </lineage>
</organism>
<gene>
    <name evidence="1" type="ORF">JMJ55_26740</name>
</gene>
<comment type="caution">
    <text evidence="1">The sequence shown here is derived from an EMBL/GenBank/DDBJ whole genome shotgun (WGS) entry which is preliminary data.</text>
</comment>
<evidence type="ECO:0000313" key="2">
    <source>
        <dbReference type="Proteomes" id="UP000606490"/>
    </source>
</evidence>
<protein>
    <submittedName>
        <fullName evidence="1">CHRD domain-containing protein</fullName>
    </submittedName>
</protein>
<keyword evidence="2" id="KW-1185">Reference proteome</keyword>